<evidence type="ECO:0000313" key="1">
    <source>
        <dbReference type="EMBL" id="KAI4866674.1"/>
    </source>
</evidence>
<keyword evidence="2" id="KW-1185">Reference proteome</keyword>
<organism evidence="1 2">
    <name type="scientific">Hypoxylon rubiginosum</name>
    <dbReference type="NCBI Taxonomy" id="110542"/>
    <lineage>
        <taxon>Eukaryota</taxon>
        <taxon>Fungi</taxon>
        <taxon>Dikarya</taxon>
        <taxon>Ascomycota</taxon>
        <taxon>Pezizomycotina</taxon>
        <taxon>Sordariomycetes</taxon>
        <taxon>Xylariomycetidae</taxon>
        <taxon>Xylariales</taxon>
        <taxon>Hypoxylaceae</taxon>
        <taxon>Hypoxylon</taxon>
    </lineage>
</organism>
<name>A0ACB9Z5G5_9PEZI</name>
<dbReference type="Proteomes" id="UP001497700">
    <property type="component" value="Unassembled WGS sequence"/>
</dbReference>
<sequence length="208" mass="23605">MEPSTEKLFELPKADFQIVLDGLDTATLHSLGAASILANVTGEKLDQIILEDARRHKKHVEDGLLVRPLGPYRSLLEFAIRAQQPTPIIKHYIELYAEGYPEYIEFSHRSPLIDQVISNEMFLVLGDLISMGLAPPIARNGDAYMSKAIAHRSIETILWLIQNGQDFTSFLKPLDRRDMLRSGTPLYDYLKECHKDTLNGYVPKAERE</sequence>
<comment type="caution">
    <text evidence="1">The sequence shown here is derived from an EMBL/GenBank/DDBJ whole genome shotgun (WGS) entry which is preliminary data.</text>
</comment>
<proteinExistence type="predicted"/>
<reference evidence="1 2" key="1">
    <citation type="journal article" date="2022" name="New Phytol.">
        <title>Ecological generalism drives hyperdiversity of secondary metabolite gene clusters in xylarialean endophytes.</title>
        <authorList>
            <person name="Franco M.E.E."/>
            <person name="Wisecaver J.H."/>
            <person name="Arnold A.E."/>
            <person name="Ju Y.M."/>
            <person name="Slot J.C."/>
            <person name="Ahrendt S."/>
            <person name="Moore L.P."/>
            <person name="Eastman K.E."/>
            <person name="Scott K."/>
            <person name="Konkel Z."/>
            <person name="Mondo S.J."/>
            <person name="Kuo A."/>
            <person name="Hayes R.D."/>
            <person name="Haridas S."/>
            <person name="Andreopoulos B."/>
            <person name="Riley R."/>
            <person name="LaButti K."/>
            <person name="Pangilinan J."/>
            <person name="Lipzen A."/>
            <person name="Amirebrahimi M."/>
            <person name="Yan J."/>
            <person name="Adam C."/>
            <person name="Keymanesh K."/>
            <person name="Ng V."/>
            <person name="Louie K."/>
            <person name="Northen T."/>
            <person name="Drula E."/>
            <person name="Henrissat B."/>
            <person name="Hsieh H.M."/>
            <person name="Youens-Clark K."/>
            <person name="Lutzoni F."/>
            <person name="Miadlikowska J."/>
            <person name="Eastwood D.C."/>
            <person name="Hamelin R.C."/>
            <person name="Grigoriev I.V."/>
            <person name="U'Ren J.M."/>
        </authorList>
    </citation>
    <scope>NUCLEOTIDE SEQUENCE [LARGE SCALE GENOMIC DNA]</scope>
    <source>
        <strain evidence="1 2">CBS 119005</strain>
    </source>
</reference>
<gene>
    <name evidence="1" type="ORF">F4820DRAFT_446733</name>
</gene>
<accession>A0ACB9Z5G5</accession>
<evidence type="ECO:0000313" key="2">
    <source>
        <dbReference type="Proteomes" id="UP001497700"/>
    </source>
</evidence>
<protein>
    <submittedName>
        <fullName evidence="1">Uncharacterized protein</fullName>
    </submittedName>
</protein>
<dbReference type="EMBL" id="MU393455">
    <property type="protein sequence ID" value="KAI4866674.1"/>
    <property type="molecule type" value="Genomic_DNA"/>
</dbReference>